<name>A0AAD9I786_9PEZI</name>
<evidence type="ECO:0000256" key="11">
    <source>
        <dbReference type="SAM" id="Phobius"/>
    </source>
</evidence>
<evidence type="ECO:0008006" key="14">
    <source>
        <dbReference type="Google" id="ProtNLM"/>
    </source>
</evidence>
<dbReference type="Proteomes" id="UP001217918">
    <property type="component" value="Unassembled WGS sequence"/>
</dbReference>
<keyword evidence="3" id="KW-0813">Transport</keyword>
<evidence type="ECO:0000256" key="4">
    <source>
        <dbReference type="ARBA" id="ARBA00022692"/>
    </source>
</evidence>
<dbReference type="GO" id="GO:0005484">
    <property type="term" value="F:SNAP receptor activity"/>
    <property type="evidence" value="ECO:0007669"/>
    <property type="project" value="TreeGrafter"/>
</dbReference>
<accession>A0AAD9I786</accession>
<dbReference type="InterPro" id="IPR019150">
    <property type="entry name" value="Vesicle_transport_protein_Use1"/>
</dbReference>
<keyword evidence="7" id="KW-0653">Protein transport</keyword>
<dbReference type="PANTHER" id="PTHR13050">
    <property type="entry name" value="USE1-LIKE PROTEIN"/>
    <property type="match status" value="1"/>
</dbReference>
<keyword evidence="9 11" id="KW-0472">Membrane</keyword>
<evidence type="ECO:0000313" key="12">
    <source>
        <dbReference type="EMBL" id="KAK2072473.1"/>
    </source>
</evidence>
<evidence type="ECO:0000256" key="7">
    <source>
        <dbReference type="ARBA" id="ARBA00022927"/>
    </source>
</evidence>
<evidence type="ECO:0000313" key="13">
    <source>
        <dbReference type="Proteomes" id="UP001217918"/>
    </source>
</evidence>
<reference evidence="12" key="1">
    <citation type="journal article" date="2023" name="Mol. Plant Microbe Interact.">
        <title>Elucidating the Obligate Nature and Biological Capacity of an Invasive Fungal Corn Pathogen.</title>
        <authorList>
            <person name="MacCready J.S."/>
            <person name="Roggenkamp E.M."/>
            <person name="Gdanetz K."/>
            <person name="Chilvers M.I."/>
        </authorList>
    </citation>
    <scope>NUCLEOTIDE SEQUENCE</scope>
    <source>
        <strain evidence="12">PM02</strain>
    </source>
</reference>
<dbReference type="GO" id="GO:0015031">
    <property type="term" value="P:protein transport"/>
    <property type="evidence" value="ECO:0007669"/>
    <property type="project" value="UniProtKB-KW"/>
</dbReference>
<evidence type="ECO:0000256" key="3">
    <source>
        <dbReference type="ARBA" id="ARBA00022448"/>
    </source>
</evidence>
<comment type="subcellular location">
    <subcellularLocation>
        <location evidence="1">Endoplasmic reticulum membrane</location>
        <topology evidence="1">Single-pass type IV membrane protein</topology>
    </subcellularLocation>
</comment>
<evidence type="ECO:0000256" key="1">
    <source>
        <dbReference type="ARBA" id="ARBA00004163"/>
    </source>
</evidence>
<feature type="transmembrane region" description="Helical" evidence="11">
    <location>
        <begin position="230"/>
        <end position="250"/>
    </location>
</feature>
<dbReference type="GO" id="GO:0031201">
    <property type="term" value="C:SNARE complex"/>
    <property type="evidence" value="ECO:0007669"/>
    <property type="project" value="TreeGrafter"/>
</dbReference>
<evidence type="ECO:0000256" key="8">
    <source>
        <dbReference type="ARBA" id="ARBA00022989"/>
    </source>
</evidence>
<keyword evidence="4 11" id="KW-0812">Transmembrane</keyword>
<dbReference type="EMBL" id="JAQQPM010000006">
    <property type="protein sequence ID" value="KAK2072473.1"/>
    <property type="molecule type" value="Genomic_DNA"/>
</dbReference>
<evidence type="ECO:0000256" key="6">
    <source>
        <dbReference type="ARBA" id="ARBA00022892"/>
    </source>
</evidence>
<proteinExistence type="inferred from homology"/>
<protein>
    <recommendedName>
        <fullName evidence="14">Synaptobrevin</fullName>
    </recommendedName>
</protein>
<sequence length="258" mass="29184">MARLIQGLGGPTPIPRNTDPLTDLTRLLDRLQQTILRADAERERRFRTSEFERAKASNNIGVAQSLLAKLGQDALSIKVHTRRQELQADLTRKRTVLEQLTERMRDLEELALAEDEDEEMSYDDDDDDDNNNIPVAQATGEGAGPGTGHGRQYGRFLRAEQEELYESLARMASNLKASSKAFATTLEEDKDVINRAAEGLNKNEQGLDAASRRMGTLRRMTEGKGWWGRMLLYAWVYGLMVVLVLVVFVMPKLRFSTW</sequence>
<feature type="compositionally biased region" description="Gly residues" evidence="10">
    <location>
        <begin position="141"/>
        <end position="151"/>
    </location>
</feature>
<dbReference type="PANTHER" id="PTHR13050:SF7">
    <property type="entry name" value="VESICLE TRANSPORT PROTEIN USE1"/>
    <property type="match status" value="1"/>
</dbReference>
<keyword evidence="13" id="KW-1185">Reference proteome</keyword>
<feature type="region of interest" description="Disordered" evidence="10">
    <location>
        <begin position="111"/>
        <end position="152"/>
    </location>
</feature>
<feature type="compositionally biased region" description="Acidic residues" evidence="10">
    <location>
        <begin position="111"/>
        <end position="130"/>
    </location>
</feature>
<evidence type="ECO:0000256" key="2">
    <source>
        <dbReference type="ARBA" id="ARBA00007891"/>
    </source>
</evidence>
<gene>
    <name evidence="12" type="ORF">P8C59_006825</name>
</gene>
<evidence type="ECO:0000256" key="5">
    <source>
        <dbReference type="ARBA" id="ARBA00022824"/>
    </source>
</evidence>
<keyword evidence="5" id="KW-0256">Endoplasmic reticulum</keyword>
<keyword evidence="8 11" id="KW-1133">Transmembrane helix</keyword>
<comment type="caution">
    <text evidence="12">The sequence shown here is derived from an EMBL/GenBank/DDBJ whole genome shotgun (WGS) entry which is preliminary data.</text>
</comment>
<comment type="similarity">
    <text evidence="2">Belongs to the USE1 family.</text>
</comment>
<evidence type="ECO:0000256" key="10">
    <source>
        <dbReference type="SAM" id="MobiDB-lite"/>
    </source>
</evidence>
<organism evidence="12 13">
    <name type="scientific">Phyllachora maydis</name>
    <dbReference type="NCBI Taxonomy" id="1825666"/>
    <lineage>
        <taxon>Eukaryota</taxon>
        <taxon>Fungi</taxon>
        <taxon>Dikarya</taxon>
        <taxon>Ascomycota</taxon>
        <taxon>Pezizomycotina</taxon>
        <taxon>Sordariomycetes</taxon>
        <taxon>Sordariomycetidae</taxon>
        <taxon>Phyllachorales</taxon>
        <taxon>Phyllachoraceae</taxon>
        <taxon>Phyllachora</taxon>
    </lineage>
</organism>
<dbReference type="AlphaFoldDB" id="A0AAD9I786"/>
<dbReference type="GO" id="GO:0006890">
    <property type="term" value="P:retrograde vesicle-mediated transport, Golgi to endoplasmic reticulum"/>
    <property type="evidence" value="ECO:0007669"/>
    <property type="project" value="TreeGrafter"/>
</dbReference>
<dbReference type="GO" id="GO:0005789">
    <property type="term" value="C:endoplasmic reticulum membrane"/>
    <property type="evidence" value="ECO:0007669"/>
    <property type="project" value="UniProtKB-SubCell"/>
</dbReference>
<keyword evidence="6" id="KW-0931">ER-Golgi transport</keyword>
<evidence type="ECO:0000256" key="9">
    <source>
        <dbReference type="ARBA" id="ARBA00023136"/>
    </source>
</evidence>
<feature type="region of interest" description="Disordered" evidence="10">
    <location>
        <begin position="1"/>
        <end position="20"/>
    </location>
</feature>